<dbReference type="Gene3D" id="3.40.50.1820">
    <property type="entry name" value="alpha/beta hydrolase"/>
    <property type="match status" value="1"/>
</dbReference>
<organism evidence="3 4">
    <name type="scientific">Mycolicibacterium aubagnense</name>
    <dbReference type="NCBI Taxonomy" id="319707"/>
    <lineage>
        <taxon>Bacteria</taxon>
        <taxon>Bacillati</taxon>
        <taxon>Actinomycetota</taxon>
        <taxon>Actinomycetes</taxon>
        <taxon>Mycobacteriales</taxon>
        <taxon>Mycobacteriaceae</taxon>
        <taxon>Mycolicibacterium</taxon>
    </lineage>
</organism>
<feature type="domain" description="AB hydrolase-1" evidence="2">
    <location>
        <begin position="23"/>
        <end position="253"/>
    </location>
</feature>
<evidence type="ECO:0000313" key="4">
    <source>
        <dbReference type="Proteomes" id="UP000465609"/>
    </source>
</evidence>
<name>A0ABN5Z0M7_9MYCO</name>
<dbReference type="Pfam" id="PF00561">
    <property type="entry name" value="Abhydrolase_1"/>
    <property type="match status" value="1"/>
</dbReference>
<dbReference type="InterPro" id="IPR000639">
    <property type="entry name" value="Epox_hydrolase-like"/>
</dbReference>
<keyword evidence="1" id="KW-0575">Peroxidase</keyword>
<dbReference type="InterPro" id="IPR029058">
    <property type="entry name" value="AB_hydrolase_fold"/>
</dbReference>
<evidence type="ECO:0000313" key="3">
    <source>
        <dbReference type="EMBL" id="BBX87030.1"/>
    </source>
</evidence>
<reference evidence="3 4" key="1">
    <citation type="journal article" date="2019" name="Emerg. Microbes Infect.">
        <title>Comprehensive subspecies identification of 175 nontuberculous mycobacteria species based on 7547 genomic profiles.</title>
        <authorList>
            <person name="Matsumoto Y."/>
            <person name="Kinjo T."/>
            <person name="Motooka D."/>
            <person name="Nabeya D."/>
            <person name="Jung N."/>
            <person name="Uechi K."/>
            <person name="Horii T."/>
            <person name="Iida T."/>
            <person name="Fujita J."/>
            <person name="Nakamura S."/>
        </authorList>
    </citation>
    <scope>NUCLEOTIDE SEQUENCE [LARGE SCALE GENOMIC DNA]</scope>
    <source>
        <strain evidence="3 4">JCM 15296</strain>
    </source>
</reference>
<dbReference type="PRINTS" id="PR00412">
    <property type="entry name" value="EPOXHYDRLASE"/>
</dbReference>
<dbReference type="InterPro" id="IPR000073">
    <property type="entry name" value="AB_hydrolase_1"/>
</dbReference>
<proteinExistence type="predicted"/>
<dbReference type="EMBL" id="AP022577">
    <property type="protein sequence ID" value="BBX87030.1"/>
    <property type="molecule type" value="Genomic_DNA"/>
</dbReference>
<dbReference type="GO" id="GO:0016787">
    <property type="term" value="F:hydrolase activity"/>
    <property type="evidence" value="ECO:0007669"/>
    <property type="project" value="UniProtKB-KW"/>
</dbReference>
<evidence type="ECO:0000259" key="2">
    <source>
        <dbReference type="Pfam" id="PF00561"/>
    </source>
</evidence>
<keyword evidence="4" id="KW-1185">Reference proteome</keyword>
<dbReference type="InterPro" id="IPR050471">
    <property type="entry name" value="AB_hydrolase"/>
</dbReference>
<protein>
    <submittedName>
        <fullName evidence="3">Hydrolase, alpha/beta fold protein</fullName>
    </submittedName>
</protein>
<keyword evidence="3" id="KW-0378">Hydrolase</keyword>
<keyword evidence="1" id="KW-0560">Oxidoreductase</keyword>
<dbReference type="PANTHER" id="PTHR43433">
    <property type="entry name" value="HYDROLASE, ALPHA/BETA FOLD FAMILY PROTEIN"/>
    <property type="match status" value="1"/>
</dbReference>
<evidence type="ECO:0000256" key="1">
    <source>
        <dbReference type="ARBA" id="ARBA00022559"/>
    </source>
</evidence>
<dbReference type="PANTHER" id="PTHR43433:SF5">
    <property type="entry name" value="AB HYDROLASE-1 DOMAIN-CONTAINING PROTEIN"/>
    <property type="match status" value="1"/>
</dbReference>
<sequence length="270" mass="29271">MATHDIATSLGTLHLDVTGSGDPILLMPSLLTDHTLYAAQVAHFSGRYTTIAVDPPGQGRSQPLRGAFTFEESARAYVDVLDGLGLPWAHLVGNSWGAMIGGAISAIFPDRVGCAVLLNGTASEGPRWDRLQLALAARLTRLAGRPLFVRSTVVPRFLGVTTRRQRRDLVDGLVGMIRRNNARSASFAVESIVVRRPDQHALFGRIGVPTLVVAGREDESFPVAEVRRMAEAIPGSELVVLEQVGHLAAYEAPDTVNALIDDFLDRHRRR</sequence>
<dbReference type="PRINTS" id="PR00111">
    <property type="entry name" value="ABHYDROLASE"/>
</dbReference>
<dbReference type="SUPFAM" id="SSF53474">
    <property type="entry name" value="alpha/beta-Hydrolases"/>
    <property type="match status" value="1"/>
</dbReference>
<gene>
    <name evidence="3" type="ORF">MAUB_49030</name>
</gene>
<accession>A0ABN5Z0M7</accession>
<dbReference type="RefSeq" id="WP_138229469.1">
    <property type="nucleotide sequence ID" value="NZ_AP022577.1"/>
</dbReference>
<dbReference type="Proteomes" id="UP000465609">
    <property type="component" value="Chromosome"/>
</dbReference>